<evidence type="ECO:0000313" key="3">
    <source>
        <dbReference type="EMBL" id="KAK8406097.1"/>
    </source>
</evidence>
<dbReference type="InterPro" id="IPR015897">
    <property type="entry name" value="CHK_kinase-like"/>
</dbReference>
<dbReference type="Pfam" id="PF02958">
    <property type="entry name" value="EcKL"/>
    <property type="match status" value="1"/>
</dbReference>
<evidence type="ECO:0000313" key="4">
    <source>
        <dbReference type="Proteomes" id="UP001487740"/>
    </source>
</evidence>
<feature type="region of interest" description="Disordered" evidence="1">
    <location>
        <begin position="433"/>
        <end position="464"/>
    </location>
</feature>
<dbReference type="SUPFAM" id="SSF56112">
    <property type="entry name" value="Protein kinase-like (PK-like)"/>
    <property type="match status" value="1"/>
</dbReference>
<keyword evidence="4" id="KW-1185">Reference proteome</keyword>
<dbReference type="Gene3D" id="3.90.1200.10">
    <property type="match status" value="1"/>
</dbReference>
<dbReference type="Proteomes" id="UP001487740">
    <property type="component" value="Unassembled WGS sequence"/>
</dbReference>
<dbReference type="EMBL" id="JARAKH010000002">
    <property type="protein sequence ID" value="KAK8406097.1"/>
    <property type="molecule type" value="Genomic_DNA"/>
</dbReference>
<name>A0AAW0V647_SCYPA</name>
<dbReference type="AlphaFoldDB" id="A0AAW0V647"/>
<dbReference type="PANTHER" id="PTHR11012:SF30">
    <property type="entry name" value="PROTEIN KINASE-LIKE DOMAIN-CONTAINING"/>
    <property type="match status" value="1"/>
</dbReference>
<dbReference type="EMBL" id="JARAKH010000002">
    <property type="protein sequence ID" value="KAK8406099.1"/>
    <property type="molecule type" value="Genomic_DNA"/>
</dbReference>
<evidence type="ECO:0000259" key="2">
    <source>
        <dbReference type="SMART" id="SM00587"/>
    </source>
</evidence>
<reference evidence="3 4" key="1">
    <citation type="submission" date="2023-03" db="EMBL/GenBank/DDBJ databases">
        <title>High-quality genome of Scylla paramamosain provides insights in environmental adaptation.</title>
        <authorList>
            <person name="Zhang L."/>
        </authorList>
    </citation>
    <scope>NUCLEOTIDE SEQUENCE [LARGE SCALE GENOMIC DNA]</scope>
    <source>
        <strain evidence="3">LZ_2023a</strain>
        <tissue evidence="3">Muscle</tissue>
    </source>
</reference>
<sequence length="464" mass="52033">MADEQPAGGKTSLHSLSVKAGQGGGARSHVAPMRVREEGVERALRQDQGSSARLLSWSQHSFTNKGDNYVAEVTSVRVKYQVKAQIRDASYVVKMRRGRPDSHFDDMVFLKEGKFYTVLLPLLNAELTRAGQEPLRVPRCCHTDWEEHESQLFLEDLRLRHFKMYDRRKPLTVAHASLTVRELARLHAASVLLLAKSPKAFPFLSWEMCNYSQQTQKAFEALISGSLDTASELARAAGRMDMQEWFSSLAPRGADLLSALIHPAPPFDVIGHGDCWVNNLLFREDSRGQPMEVMLVDFQLCRRSSPALDLNYLLFSSLTANERSRCLTRLLDDYYSTFRAVLIAAGRVPSFTQEQFTQEFHNKSMFGLIFGALAVPALMCDARDAQEFSVASDDHTVDYVMKKRESALRMLSSNPLMQPRLLSLYEDVTRHAPASSRAPRDLECSQGKPATAATYSLPESHASA</sequence>
<dbReference type="SMART" id="SM00587">
    <property type="entry name" value="CHK"/>
    <property type="match status" value="1"/>
</dbReference>
<dbReference type="InterPro" id="IPR004119">
    <property type="entry name" value="EcKL"/>
</dbReference>
<dbReference type="PANTHER" id="PTHR11012">
    <property type="entry name" value="PROTEIN KINASE-LIKE DOMAIN-CONTAINING"/>
    <property type="match status" value="1"/>
</dbReference>
<dbReference type="InterPro" id="IPR011009">
    <property type="entry name" value="Kinase-like_dom_sf"/>
</dbReference>
<organism evidence="3 4">
    <name type="scientific">Scylla paramamosain</name>
    <name type="common">Mud crab</name>
    <dbReference type="NCBI Taxonomy" id="85552"/>
    <lineage>
        <taxon>Eukaryota</taxon>
        <taxon>Metazoa</taxon>
        <taxon>Ecdysozoa</taxon>
        <taxon>Arthropoda</taxon>
        <taxon>Crustacea</taxon>
        <taxon>Multicrustacea</taxon>
        <taxon>Malacostraca</taxon>
        <taxon>Eumalacostraca</taxon>
        <taxon>Eucarida</taxon>
        <taxon>Decapoda</taxon>
        <taxon>Pleocyemata</taxon>
        <taxon>Brachyura</taxon>
        <taxon>Eubrachyura</taxon>
        <taxon>Portunoidea</taxon>
        <taxon>Portunidae</taxon>
        <taxon>Portuninae</taxon>
        <taxon>Scylla</taxon>
    </lineage>
</organism>
<proteinExistence type="predicted"/>
<accession>A0AAW0V647</accession>
<gene>
    <name evidence="3" type="ORF">O3P69_007072</name>
</gene>
<comment type="caution">
    <text evidence="3">The sequence shown here is derived from an EMBL/GenBank/DDBJ whole genome shotgun (WGS) entry which is preliminary data.</text>
</comment>
<feature type="region of interest" description="Disordered" evidence="1">
    <location>
        <begin position="1"/>
        <end position="32"/>
    </location>
</feature>
<protein>
    <recommendedName>
        <fullName evidence="2">CHK kinase-like domain-containing protein</fullName>
    </recommendedName>
</protein>
<evidence type="ECO:0000256" key="1">
    <source>
        <dbReference type="SAM" id="MobiDB-lite"/>
    </source>
</evidence>
<feature type="domain" description="CHK kinase-like" evidence="2">
    <location>
        <begin position="152"/>
        <end position="344"/>
    </location>
</feature>